<sequence length="283" mass="29751">MRFAHWIDALASRLTPRGERTGRDMILARGEQPTPSGPDRISLGEEESFVATARLRPGETMMQAIGRVAPIAPAELVWKARRASGPHGARLLHVAMARRTRIDAIAAAYPKTPEARPTIGVTRGDGPMILVAGGAGSSAAARATVKALLAALILLLTIPLTTWAGAKLLTMREARATRAAEARGGGALAAKRQADATIALAARLRPALERESAGALIGRLARALPDGARLATLDEAADGRLIVEVDSSDPDPVRAAFAPLGLKATAQRAVTDRGIRSRFEGRI</sequence>
<gene>
    <name evidence="2" type="ORF">DI623_00920</name>
</gene>
<organism evidence="2 3">
    <name type="scientific">Sphingomonas sanxanigenens</name>
    <dbReference type="NCBI Taxonomy" id="397260"/>
    <lineage>
        <taxon>Bacteria</taxon>
        <taxon>Pseudomonadati</taxon>
        <taxon>Pseudomonadota</taxon>
        <taxon>Alphaproteobacteria</taxon>
        <taxon>Sphingomonadales</taxon>
        <taxon>Sphingomonadaceae</taxon>
        <taxon>Sphingomonas</taxon>
    </lineage>
</organism>
<keyword evidence="1" id="KW-0812">Transmembrane</keyword>
<proteinExistence type="predicted"/>
<evidence type="ECO:0000256" key="1">
    <source>
        <dbReference type="SAM" id="Phobius"/>
    </source>
</evidence>
<dbReference type="EMBL" id="QFNN01000002">
    <property type="protein sequence ID" value="PZO92045.1"/>
    <property type="molecule type" value="Genomic_DNA"/>
</dbReference>
<reference evidence="2 3" key="1">
    <citation type="submission" date="2017-08" db="EMBL/GenBank/DDBJ databases">
        <title>Infants hospitalized years apart are colonized by the same room-sourced microbial strains.</title>
        <authorList>
            <person name="Brooks B."/>
            <person name="Olm M.R."/>
            <person name="Firek B.A."/>
            <person name="Baker R."/>
            <person name="Thomas B.C."/>
            <person name="Morowitz M.J."/>
            <person name="Banfield J.F."/>
        </authorList>
    </citation>
    <scope>NUCLEOTIDE SEQUENCE [LARGE SCALE GENOMIC DNA]</scope>
    <source>
        <strain evidence="2">S2_018_000_R2_101</strain>
    </source>
</reference>
<evidence type="ECO:0000313" key="3">
    <source>
        <dbReference type="Proteomes" id="UP000249066"/>
    </source>
</evidence>
<name>A0A2W5CA72_9SPHN</name>
<dbReference type="Proteomes" id="UP000249066">
    <property type="component" value="Unassembled WGS sequence"/>
</dbReference>
<dbReference type="AlphaFoldDB" id="A0A2W5CA72"/>
<keyword evidence="1" id="KW-1133">Transmembrane helix</keyword>
<protein>
    <submittedName>
        <fullName evidence="2">Uncharacterized protein</fullName>
    </submittedName>
</protein>
<evidence type="ECO:0000313" key="2">
    <source>
        <dbReference type="EMBL" id="PZO92045.1"/>
    </source>
</evidence>
<feature type="transmembrane region" description="Helical" evidence="1">
    <location>
        <begin position="147"/>
        <end position="169"/>
    </location>
</feature>
<keyword evidence="1" id="KW-0472">Membrane</keyword>
<accession>A0A2W5CA72</accession>
<comment type="caution">
    <text evidence="2">The sequence shown here is derived from an EMBL/GenBank/DDBJ whole genome shotgun (WGS) entry which is preliminary data.</text>
</comment>